<evidence type="ECO:0000313" key="1">
    <source>
        <dbReference type="EMBL" id="MBS4181781.1"/>
    </source>
</evidence>
<comment type="caution">
    <text evidence="1">The sequence shown here is derived from an EMBL/GenBank/DDBJ whole genome shotgun (WGS) entry which is preliminary data.</text>
</comment>
<name>A0A942SXZ2_9BACI</name>
<sequence length="47" mass="4876">MKTSAAVAALAAAGVRVEWVDGQPRIRGAVPMDPDVVLSETPVVRTS</sequence>
<organism evidence="1">
    <name type="scientific">Neobacillus citreus</name>
    <dbReference type="NCBI Taxonomy" id="2833578"/>
    <lineage>
        <taxon>Bacteria</taxon>
        <taxon>Bacillati</taxon>
        <taxon>Bacillota</taxon>
        <taxon>Bacilli</taxon>
        <taxon>Bacillales</taxon>
        <taxon>Bacillaceae</taxon>
        <taxon>Neobacillus</taxon>
    </lineage>
</organism>
<dbReference type="AlphaFoldDB" id="A0A942SXZ2"/>
<accession>A0A942SXZ2</accession>
<protein>
    <submittedName>
        <fullName evidence="1">Uncharacterized protein</fullName>
    </submittedName>
</protein>
<proteinExistence type="predicted"/>
<dbReference type="EMBL" id="JAGYPE010000002">
    <property type="protein sequence ID" value="MBS4181781.1"/>
    <property type="molecule type" value="Genomic_DNA"/>
</dbReference>
<gene>
    <name evidence="1" type="ORF">KHB02_10315</name>
</gene>
<reference evidence="1" key="1">
    <citation type="submission" date="2021-05" db="EMBL/GenBank/DDBJ databases">
        <title>Novel Bacillus species.</title>
        <authorList>
            <person name="Liu G."/>
        </authorList>
    </citation>
    <scope>NUCLEOTIDE SEQUENCE</scope>
    <source>
        <strain evidence="1">FJAT-50051</strain>
    </source>
</reference>